<reference evidence="2" key="1">
    <citation type="submission" date="2021-04" db="EMBL/GenBank/DDBJ databases">
        <title>Ouciella asimina sp. nov., isolated from the surface seawater in the hydrothermal field of Okinawa Trough.</title>
        <authorList>
            <person name="Shuang W."/>
        </authorList>
    </citation>
    <scope>NUCLEOTIDE SEQUENCE</scope>
    <source>
        <strain evidence="2">LXI357</strain>
    </source>
</reference>
<proteinExistence type="predicted"/>
<dbReference type="Gene3D" id="2.160.20.120">
    <property type="match status" value="1"/>
</dbReference>
<gene>
    <name evidence="2" type="ORF">J7S20_01615</name>
</gene>
<dbReference type="Proteomes" id="UP000676996">
    <property type="component" value="Unassembled WGS sequence"/>
</dbReference>
<evidence type="ECO:0000259" key="1">
    <source>
        <dbReference type="Pfam" id="PF10988"/>
    </source>
</evidence>
<dbReference type="Pfam" id="PF10988">
    <property type="entry name" value="DUF2807"/>
    <property type="match status" value="1"/>
</dbReference>
<dbReference type="InterPro" id="IPR021255">
    <property type="entry name" value="DUF2807"/>
</dbReference>
<accession>A0A8T4I973</accession>
<comment type="caution">
    <text evidence="2">The sequence shown here is derived from an EMBL/GenBank/DDBJ whole genome shotgun (WGS) entry which is preliminary data.</text>
</comment>
<sequence length="222" mass="22986">MFKFLPVLMVITATAANADERRFDTGAFAQIALESSDRVEIVQGDAFFVSATGDPHAVAALNIRQTDGMLIIGRQPDRSGEHGAIITVHMPALRGVRIHGSGEVRVGPMTGGAFSGAVSGSGDLILSNAQFDRVELDVSGSGAIKANGRAADAVILLRGSGEIDTQKLAVKDARITFRGSGQANVEASNSAAIEFHGSGNVTVSGGARCAIERHGDGTVKCR</sequence>
<feature type="domain" description="Putative auto-transporter adhesin head GIN" evidence="1">
    <location>
        <begin position="27"/>
        <end position="206"/>
    </location>
</feature>
<evidence type="ECO:0000313" key="2">
    <source>
        <dbReference type="EMBL" id="MBR0551197.1"/>
    </source>
</evidence>
<evidence type="ECO:0000313" key="3">
    <source>
        <dbReference type="Proteomes" id="UP000676996"/>
    </source>
</evidence>
<dbReference type="AlphaFoldDB" id="A0A8T4I973"/>
<protein>
    <submittedName>
        <fullName evidence="2">DUF2807 domain-containing protein</fullName>
    </submittedName>
</protein>
<dbReference type="RefSeq" id="WP_284052486.1">
    <property type="nucleotide sequence ID" value="NZ_JAGRQC010000001.1"/>
</dbReference>
<dbReference type="EMBL" id="JAGRQC010000001">
    <property type="protein sequence ID" value="MBR0551197.1"/>
    <property type="molecule type" value="Genomic_DNA"/>
</dbReference>
<keyword evidence="3" id="KW-1185">Reference proteome</keyword>
<organism evidence="2 3">
    <name type="scientific">Stakelama marina</name>
    <dbReference type="NCBI Taxonomy" id="2826939"/>
    <lineage>
        <taxon>Bacteria</taxon>
        <taxon>Pseudomonadati</taxon>
        <taxon>Pseudomonadota</taxon>
        <taxon>Alphaproteobacteria</taxon>
        <taxon>Sphingomonadales</taxon>
        <taxon>Sphingomonadaceae</taxon>
        <taxon>Stakelama</taxon>
    </lineage>
</organism>
<name>A0A8T4I973_9SPHN</name>